<dbReference type="InterPro" id="IPR027268">
    <property type="entry name" value="Peptidase_M4/M1_CTD_sf"/>
</dbReference>
<comment type="caution">
    <text evidence="4">The sequence shown here is derived from an EMBL/GenBank/DDBJ whole genome shotgun (WGS) entry which is preliminary data.</text>
</comment>
<dbReference type="InterPro" id="IPR029865">
    <property type="entry name" value="KIAA0319-like"/>
</dbReference>
<evidence type="ECO:0000256" key="1">
    <source>
        <dbReference type="SAM" id="SignalP"/>
    </source>
</evidence>
<evidence type="ECO:0000313" key="5">
    <source>
        <dbReference type="Proteomes" id="UP000315369"/>
    </source>
</evidence>
<feature type="domain" description="PKD/Chitinase" evidence="2">
    <location>
        <begin position="1742"/>
        <end position="1832"/>
    </location>
</feature>
<dbReference type="GO" id="GO:0004222">
    <property type="term" value="F:metalloendopeptidase activity"/>
    <property type="evidence" value="ECO:0007669"/>
    <property type="project" value="InterPro"/>
</dbReference>
<dbReference type="Gene3D" id="3.10.170.10">
    <property type="match status" value="1"/>
</dbReference>
<feature type="domain" description="PKD/Chitinase" evidence="2">
    <location>
        <begin position="1374"/>
        <end position="1463"/>
    </location>
</feature>
<dbReference type="GO" id="GO:0016020">
    <property type="term" value="C:membrane"/>
    <property type="evidence" value="ECO:0007669"/>
    <property type="project" value="InterPro"/>
</dbReference>
<accession>A0A540WSK0</accession>
<evidence type="ECO:0000259" key="2">
    <source>
        <dbReference type="SMART" id="SM00089"/>
    </source>
</evidence>
<feature type="domain" description="PKD/Chitinase" evidence="2">
    <location>
        <begin position="1653"/>
        <end position="1739"/>
    </location>
</feature>
<feature type="domain" description="PKD/Chitinase" evidence="2">
    <location>
        <begin position="1466"/>
        <end position="1556"/>
    </location>
</feature>
<feature type="domain" description="PKD/Chitinase" evidence="2">
    <location>
        <begin position="1281"/>
        <end position="1371"/>
    </location>
</feature>
<feature type="domain" description="Dystroglycan-type cadherin-like" evidence="3">
    <location>
        <begin position="2123"/>
        <end position="2216"/>
    </location>
</feature>
<dbReference type="Pfam" id="PF22352">
    <property type="entry name" value="K319L-like_PKD"/>
    <property type="match status" value="13"/>
</dbReference>
<dbReference type="EMBL" id="VIFM01000164">
    <property type="protein sequence ID" value="TQF11917.1"/>
    <property type="molecule type" value="Genomic_DNA"/>
</dbReference>
<organism evidence="4 5">
    <name type="scientific">Myxococcus llanfairpwllgwyngyllgogerychwyrndrobwllllantysiliogogogochensis</name>
    <dbReference type="NCBI Taxonomy" id="2590453"/>
    <lineage>
        <taxon>Bacteria</taxon>
        <taxon>Pseudomonadati</taxon>
        <taxon>Myxococcota</taxon>
        <taxon>Myxococcia</taxon>
        <taxon>Myxococcales</taxon>
        <taxon>Cystobacterineae</taxon>
        <taxon>Myxococcaceae</taxon>
        <taxon>Myxococcus</taxon>
    </lineage>
</organism>
<dbReference type="NCBIfam" id="TIGR03382">
    <property type="entry name" value="GC_trans_RRR"/>
    <property type="match status" value="1"/>
</dbReference>
<protein>
    <submittedName>
        <fullName evidence="4">Tandem-95 repeat protein</fullName>
    </submittedName>
</protein>
<dbReference type="InterPro" id="IPR046450">
    <property type="entry name" value="PA_dom_sf"/>
</dbReference>
<reference evidence="4 5" key="1">
    <citation type="submission" date="2019-06" db="EMBL/GenBank/DDBJ databases">
        <authorList>
            <person name="Livingstone P."/>
            <person name="Whitworth D."/>
        </authorList>
    </citation>
    <scope>NUCLEOTIDE SEQUENCE [LARGE SCALE GENOMIC DNA]</scope>
    <source>
        <strain evidence="4 5">AM401</strain>
    </source>
</reference>
<dbReference type="SUPFAM" id="SSF52025">
    <property type="entry name" value="PA domain"/>
    <property type="match status" value="1"/>
</dbReference>
<proteinExistence type="predicted"/>
<dbReference type="NCBIfam" id="NF012211">
    <property type="entry name" value="tand_rpt_95"/>
    <property type="match status" value="5"/>
</dbReference>
<dbReference type="Proteomes" id="UP000315369">
    <property type="component" value="Unassembled WGS sequence"/>
</dbReference>
<dbReference type="OrthoDB" id="5377264at2"/>
<name>A0A540WSK0_9BACT</name>
<dbReference type="NCBIfam" id="TIGR03901">
    <property type="entry name" value="MYXO-CTERM"/>
    <property type="match status" value="1"/>
</dbReference>
<evidence type="ECO:0000259" key="3">
    <source>
        <dbReference type="SMART" id="SM00736"/>
    </source>
</evidence>
<keyword evidence="5" id="KW-1185">Reference proteome</keyword>
<feature type="domain" description="Dystroglycan-type cadherin-like" evidence="3">
    <location>
        <begin position="1468"/>
        <end position="1560"/>
    </location>
</feature>
<dbReference type="InterPro" id="IPR022409">
    <property type="entry name" value="PKD/Chitinase_dom"/>
</dbReference>
<feature type="signal peptide" evidence="1">
    <location>
        <begin position="1"/>
        <end position="22"/>
    </location>
</feature>
<feature type="domain" description="Dystroglycan-type cadherin-like" evidence="3">
    <location>
        <begin position="1189"/>
        <end position="1282"/>
    </location>
</feature>
<feature type="domain" description="PKD/Chitinase" evidence="2">
    <location>
        <begin position="2217"/>
        <end position="2307"/>
    </location>
</feature>
<dbReference type="Gene3D" id="2.60.120.260">
    <property type="entry name" value="Galactose-binding domain-like"/>
    <property type="match status" value="1"/>
</dbReference>
<evidence type="ECO:0000313" key="4">
    <source>
        <dbReference type="EMBL" id="TQF11917.1"/>
    </source>
</evidence>
<dbReference type="Gene3D" id="3.50.30.30">
    <property type="match status" value="1"/>
</dbReference>
<feature type="chain" id="PRO_5021826138" evidence="1">
    <location>
        <begin position="23"/>
        <end position="2437"/>
    </location>
</feature>
<feature type="domain" description="PKD/Chitinase" evidence="2">
    <location>
        <begin position="2027"/>
        <end position="2115"/>
    </location>
</feature>
<feature type="domain" description="PKD/Chitinase" evidence="2">
    <location>
        <begin position="1933"/>
        <end position="2022"/>
    </location>
</feature>
<dbReference type="InterPro" id="IPR013783">
    <property type="entry name" value="Ig-like_fold"/>
</dbReference>
<dbReference type="SUPFAM" id="SSF55486">
    <property type="entry name" value="Metalloproteases ('zincins'), catalytic domain"/>
    <property type="match status" value="1"/>
</dbReference>
<dbReference type="NCBIfam" id="NF038112">
    <property type="entry name" value="myxo_dep_M36"/>
    <property type="match status" value="1"/>
</dbReference>
<dbReference type="Gene3D" id="1.10.390.10">
    <property type="entry name" value="Neutral Protease Domain 2"/>
    <property type="match status" value="1"/>
</dbReference>
<dbReference type="GO" id="GO:0031410">
    <property type="term" value="C:cytoplasmic vesicle"/>
    <property type="evidence" value="ECO:0007669"/>
    <property type="project" value="TreeGrafter"/>
</dbReference>
<dbReference type="SMART" id="SM00736">
    <property type="entry name" value="CADG"/>
    <property type="match status" value="5"/>
</dbReference>
<dbReference type="Gene3D" id="2.60.40.10">
    <property type="entry name" value="Immunoglobulins"/>
    <property type="match status" value="9"/>
</dbReference>
<feature type="domain" description="Dystroglycan-type cadherin-like" evidence="3">
    <location>
        <begin position="1562"/>
        <end position="1652"/>
    </location>
</feature>
<dbReference type="InterPro" id="IPR001842">
    <property type="entry name" value="Peptidase_M36"/>
</dbReference>
<keyword evidence="1" id="KW-0732">Signal</keyword>
<dbReference type="Pfam" id="PF02128">
    <property type="entry name" value="Peptidase_M36"/>
    <property type="match status" value="1"/>
</dbReference>
<dbReference type="SMART" id="SM00089">
    <property type="entry name" value="PKD"/>
    <property type="match status" value="13"/>
</dbReference>
<dbReference type="InterPro" id="IPR006644">
    <property type="entry name" value="Cadg"/>
</dbReference>
<dbReference type="InterPro" id="IPR017756">
    <property type="entry name" value="TM_Gly-Cys-Arg_CS"/>
</dbReference>
<dbReference type="GO" id="GO:0008270">
    <property type="term" value="F:zinc ion binding"/>
    <property type="evidence" value="ECO:0007669"/>
    <property type="project" value="InterPro"/>
</dbReference>
<feature type="domain" description="Dystroglycan-type cadherin-like" evidence="3">
    <location>
        <begin position="1283"/>
        <end position="1375"/>
    </location>
</feature>
<dbReference type="RefSeq" id="WP_141646336.1">
    <property type="nucleotide sequence ID" value="NZ_VIFM01000164.1"/>
</dbReference>
<sequence length="2437" mass="252143">MRRLVAKLSGLALVLSGTGSFARTLPNYDAFLEAKPAGRTAASFKPVDADTDVRVTHRDEHTGAPRFLWATGGAQNKLKAQYASMAPAQAALTQLNDYAAMYGVKSFEVAGARVSAVKQLPQGVKVVTVAQEVSGVEVFRQSLRLLLNKNNELVSVSGTISEHVTARAAPERMRFKLSAKSAIAAAFQDVTGSALDGSLLNQVKSAKPTGRYTRYALASYARPQEESLREPARAKQVYYALPNALVPAYYVEVITGRENSVDSDAYAYVISALDGRVLSRKDMREQAAFSYRVFADTTPPYTPHDGPAGTNATPHPDGAPTGFRPAFVPPSLVTLQNAPYSQNDPWLAAGATVTAGNNVDAYADLFAPDFFSAGDLRPTVTAPGVFDRTMLFDIQPNANAEQIAAATTSLFYLNNWLHDWYYDSGFDELSGNAQLDNFERGGEDGDPIQAQAQDYSGTDNANMLTPADGASPRMQMYRFSGPRETYLTVNAPAHVAGNYAVGIASGMGAQAFDVVGNVVIALDEVTAGGPSTTDGCTPLTNAAAVAGNIALIDRGGCGFVDKLTSAQAAGATGVIIADNAAGPVADMGGTSTTLTIPALRITLANGNLLRNEPGLNVRLFRAPSIGPDGTVDNIIVAHEWGHYISNRLILDAGGLVNQQGRSMGEGWADFHALLMVTRAEDINVPSNPDWTGAYGAAEFAPRYGSPDSAFFGIRRVTYSSDMAKNALTFRHIANSSALPTTAPIITNTLPNSQFHNSGEVWATMLWEAYTSLLRVHPFQEAQDRMKQYIVLGYMQTPYAPTFLEARDAILAGAYAIDPADAERMWTAFAKRGAGVGAVAPSYVSTTHEGLVESFRTGPALGLVSATLSDDLPTGSCDRDGVLDNGETGRIVVTIANTGSHPARNASVTVFSPSRGVVIGNAGVVRLPEIPVFGQVTVALPVTLTGAATASVAEFIIAFRDENQAVPGDVIAALNAVTNYDEAPETSRTENVQSNPATLPWELESSEAPEINEYFFGLVYVDEAFIDRAFFGENREFPTDFWLKTPPLNVSATAPFIVSFDHTHDFEADANANYDGAVIELTEDNGQTWIDIGVPLYGGVLDTAPGVLNPLQGRQAIVGTSANFPTLDPATLDLGTTYAGKTVQIRFRIGTDNFVGATGWALDNLSFSGIDNTPFTSLAADNNVCLNRPPVANAGPDQTVPERTAVTVAGSATDADGNPLTYTWTQFSGTAVTLSGADTATVTFTSPEVASDRDIVLRLSVSDGSLTSTDFVTVRVLNVNRAPTVNAGLDGSANERGSFTLSGSASDADGDSVTYLWTQVSGTPVALTGYTAASATFATPEVDFDTTLTFRLTVSDGKVSVNDTVDVVIHDVNRAPVVTASSVTVDERSTANLMATASDADGDTLTYAWTQLSGAPVTLSGADTATASFATGEVAANAVLTFRVTVSDGTATATQDVTVNVLHINRAPTVNAGLDGSVNERAVATLSGSASDVDGDALTYTWVQTAGTPVGITNATSAIATFTAPETATGETLTFRLTVSDGSSTASDTVNVQVNPVNRTPAVTASPVTVNERTTATLIATGTDPDGDTLTYAWTQLSGAAVTLSGANTATATFTAAEVITTATLTFRVTVSDGTATASHDVTVTVLNANRAPTANAGADGTVGARSEYTLSGVGGDADGDVLTYTWVQTAGTPVGITHATTSTARFTAPDSVETLTFRLTVSDGTSVASDSVNVAVTRVNRAPSVTASAVTADERSTVSLVAQGVDPDGDALTYAWVQLSGTPTVTLENANTATATFDAGNVDDDAELTFRVTVSDGGATANQTVTVTLRNVNRAPTANAGAAASAVSGTSVTLDGSASSDPDGTSLSYTWTQISGPSVALSNAVSAQPSFTAPSVEAQRDLVFSLVVNDGAASSAASLVVITINPAAIPNRSPVVTASAVTADERSTVSLVSQASDPDGDTLTYAWTQLTGATVELQNADAATATFDAGNVDDDAVLTFRVTVSDGTFDATQDVTVTVRNVNRAPTANAGTAASAVSGATVSLNGGASSDPDGATLTYQWTQVSGPAVTLSNATAAQPTFTAPTVTAERDLVFALVVSDGAASSTASLVVITITAPPVPNRAPVVTASAVTADERSTVSLVAHATDADGDTLTYAWTQLTGTTVTLQNANTATASFSAGEVDDDAALSFRVTVSDGEANVNATVTVTVRNVNRAPTANAGPAASAVSGATVTLDGSASSDPDSTTVTYLWTQISGPAVTLSEATAAQPTFTAPTVTAERDLVFSLVVNDGAANSSASLVVITITAAPVENVAPVAKARIILNGSQTSMTLDGSASSDANGDALTYKWEQTGGPSVTLNESTKAVLNVDVPELDDDSATFTFKLTVKDSHNATHSVTVAATATPDDGGGCSSTGAGAPAGMLALALLSLLHRRRRVN</sequence>
<feature type="domain" description="PKD/Chitinase" evidence="2">
    <location>
        <begin position="2123"/>
        <end position="2212"/>
    </location>
</feature>
<dbReference type="InterPro" id="IPR003137">
    <property type="entry name" value="PA_domain"/>
</dbReference>
<feature type="domain" description="PKD/Chitinase" evidence="2">
    <location>
        <begin position="2317"/>
        <end position="2403"/>
    </location>
</feature>
<dbReference type="PANTHER" id="PTHR46182:SF2">
    <property type="entry name" value="FI19480P1"/>
    <property type="match status" value="1"/>
</dbReference>
<gene>
    <name evidence="4" type="ORF">FJV41_31715</name>
</gene>
<dbReference type="GO" id="GO:0005615">
    <property type="term" value="C:extracellular space"/>
    <property type="evidence" value="ECO:0007669"/>
    <property type="project" value="InterPro"/>
</dbReference>
<dbReference type="Gene3D" id="2.60.40.3010">
    <property type="match status" value="4"/>
</dbReference>
<feature type="domain" description="PKD/Chitinase" evidence="2">
    <location>
        <begin position="1190"/>
        <end position="1278"/>
    </location>
</feature>
<feature type="domain" description="PKD/Chitinase" evidence="2">
    <location>
        <begin position="1559"/>
        <end position="1648"/>
    </location>
</feature>
<dbReference type="Pfam" id="PF02225">
    <property type="entry name" value="PA"/>
    <property type="match status" value="1"/>
</dbReference>
<dbReference type="PANTHER" id="PTHR46182">
    <property type="entry name" value="FI19480P1"/>
    <property type="match status" value="1"/>
</dbReference>
<feature type="domain" description="PKD/Chitinase" evidence="2">
    <location>
        <begin position="1837"/>
        <end position="1927"/>
    </location>
</feature>
<dbReference type="InterPro" id="IPR024038">
    <property type="entry name" value="MYXO-CTERM"/>
</dbReference>
<dbReference type="CDD" id="cd04818">
    <property type="entry name" value="PA_subtilisin_1"/>
    <property type="match status" value="1"/>
</dbReference>